<accession>A0ACC3DRS4</accession>
<gene>
    <name evidence="1" type="ORF">LTS18_005052</name>
</gene>
<sequence>MSLARAFTKRIRKTEVESKDVSPQLGRAASVRSPGQPFDRKIISGPVKLISTTNMLSYNAPDITPIRLASSNSSISSGHESASDSDKSSTKRSISATLTDASSIDESPISEHAGPNHLSCYFQSAQDEQKLSPAPRLRTSASSSELGHRRTMSSESTPTLQAPAIPKRALSHSKSSHVALARKRSQSSFTTPASITSKYNLQILQEREVRTSSDMFRGSVDPTHPFGKELEQLNEVAEEFNSAVNDAELQQDLEQMMNRNLAKFCATEYMAEIEPLFANAYAAPAMAWI</sequence>
<dbReference type="EMBL" id="JAWDJW010001195">
    <property type="protein sequence ID" value="KAK3079361.1"/>
    <property type="molecule type" value="Genomic_DNA"/>
</dbReference>
<proteinExistence type="predicted"/>
<reference evidence="1" key="1">
    <citation type="submission" date="2024-09" db="EMBL/GenBank/DDBJ databases">
        <title>Black Yeasts Isolated from many extreme environments.</title>
        <authorList>
            <person name="Coleine C."/>
            <person name="Stajich J.E."/>
            <person name="Selbmann L."/>
        </authorList>
    </citation>
    <scope>NUCLEOTIDE SEQUENCE</scope>
    <source>
        <strain evidence="1">CCFEE 5737</strain>
    </source>
</reference>
<evidence type="ECO:0000313" key="2">
    <source>
        <dbReference type="Proteomes" id="UP001186974"/>
    </source>
</evidence>
<evidence type="ECO:0000313" key="1">
    <source>
        <dbReference type="EMBL" id="KAK3079361.1"/>
    </source>
</evidence>
<keyword evidence="2" id="KW-1185">Reference proteome</keyword>
<organism evidence="1 2">
    <name type="scientific">Coniosporium uncinatum</name>
    <dbReference type="NCBI Taxonomy" id="93489"/>
    <lineage>
        <taxon>Eukaryota</taxon>
        <taxon>Fungi</taxon>
        <taxon>Dikarya</taxon>
        <taxon>Ascomycota</taxon>
        <taxon>Pezizomycotina</taxon>
        <taxon>Dothideomycetes</taxon>
        <taxon>Dothideomycetes incertae sedis</taxon>
        <taxon>Coniosporium</taxon>
    </lineage>
</organism>
<comment type="caution">
    <text evidence="1">The sequence shown here is derived from an EMBL/GenBank/DDBJ whole genome shotgun (WGS) entry which is preliminary data.</text>
</comment>
<dbReference type="Proteomes" id="UP001186974">
    <property type="component" value="Unassembled WGS sequence"/>
</dbReference>
<name>A0ACC3DRS4_9PEZI</name>
<protein>
    <submittedName>
        <fullName evidence="1">Uncharacterized protein</fullName>
    </submittedName>
</protein>